<dbReference type="InterPro" id="IPR010327">
    <property type="entry name" value="FldB/FldC_alpha/beta"/>
</dbReference>
<organism evidence="2">
    <name type="scientific">marine sediment metagenome</name>
    <dbReference type="NCBI Taxonomy" id="412755"/>
    <lineage>
        <taxon>unclassified sequences</taxon>
        <taxon>metagenomes</taxon>
        <taxon>ecological metagenomes</taxon>
    </lineage>
</organism>
<gene>
    <name evidence="2" type="ORF">S12H4_21767</name>
</gene>
<dbReference type="Pfam" id="PF06050">
    <property type="entry name" value="HGD-D"/>
    <property type="match status" value="1"/>
</dbReference>
<evidence type="ECO:0000256" key="1">
    <source>
        <dbReference type="ARBA" id="ARBA00005806"/>
    </source>
</evidence>
<name>X1RXJ0_9ZZZZ</name>
<sequence>NHFARAVAQLQQYMRADPVPISTVELYIAIMLGAATTTRALSEGPETVDTLCQEVKERVDKGIGVVEKGAPKVMSSAVFLSDPSLMHMMEDAGLAMSPMTGGLSSKEMPPPSHATLGAYIADLHLMGGGYHSSYGMVKLMESVVSALNVDGFIWGYTYNCRPMAQTSHFLKKWVEENTGIPTLSVETDHFDSRDYGAAALRTRVEAFAEMLRARKASSRV</sequence>
<evidence type="ECO:0000313" key="2">
    <source>
        <dbReference type="EMBL" id="GAI85462.1"/>
    </source>
</evidence>
<dbReference type="AlphaFoldDB" id="X1RXJ0"/>
<evidence type="ECO:0008006" key="3">
    <source>
        <dbReference type="Google" id="ProtNLM"/>
    </source>
</evidence>
<dbReference type="PANTHER" id="PTHR30548:SF1">
    <property type="entry name" value="DEHYDRATASE SUBUNIT MJ0007-RELATED"/>
    <property type="match status" value="1"/>
</dbReference>
<proteinExistence type="inferred from homology"/>
<comment type="caution">
    <text evidence="2">The sequence shown here is derived from an EMBL/GenBank/DDBJ whole genome shotgun (WGS) entry which is preliminary data.</text>
</comment>
<dbReference type="EMBL" id="BARW01011248">
    <property type="protein sequence ID" value="GAI85462.1"/>
    <property type="molecule type" value="Genomic_DNA"/>
</dbReference>
<feature type="non-terminal residue" evidence="2">
    <location>
        <position position="1"/>
    </location>
</feature>
<accession>X1RXJ0</accession>
<reference evidence="2" key="1">
    <citation type="journal article" date="2014" name="Front. Microbiol.">
        <title>High frequency of phylogenetically diverse reductive dehalogenase-homologous genes in deep subseafloor sedimentary metagenomes.</title>
        <authorList>
            <person name="Kawai M."/>
            <person name="Futagami T."/>
            <person name="Toyoda A."/>
            <person name="Takaki Y."/>
            <person name="Nishi S."/>
            <person name="Hori S."/>
            <person name="Arai W."/>
            <person name="Tsubouchi T."/>
            <person name="Morono Y."/>
            <person name="Uchiyama I."/>
            <person name="Ito T."/>
            <person name="Fujiyama A."/>
            <person name="Inagaki F."/>
            <person name="Takami H."/>
        </authorList>
    </citation>
    <scope>NUCLEOTIDE SEQUENCE</scope>
    <source>
        <strain evidence="2">Expedition CK06-06</strain>
    </source>
</reference>
<comment type="similarity">
    <text evidence="1">Belongs to the FldB/FldC dehydratase alpha/beta subunit family.</text>
</comment>
<dbReference type="PANTHER" id="PTHR30548">
    <property type="entry name" value="2-HYDROXYGLUTARYL-COA DEHYDRATASE, D-COMPONENT-RELATED"/>
    <property type="match status" value="1"/>
</dbReference>
<protein>
    <recommendedName>
        <fullName evidence="3">2-hydroxyglutaryl-CoA dehydratase D-component</fullName>
    </recommendedName>
</protein>
<dbReference type="Gene3D" id="3.40.50.11900">
    <property type="match status" value="1"/>
</dbReference>